<dbReference type="AlphaFoldDB" id="I3XYF4"/>
<feature type="transmembrane region" description="Helical" evidence="10">
    <location>
        <begin position="32"/>
        <end position="50"/>
    </location>
</feature>
<keyword evidence="7 10" id="KW-1133">Transmembrane helix</keyword>
<dbReference type="Gene3D" id="3.60.110.10">
    <property type="entry name" value="Carbon-nitrogen hydrolase"/>
    <property type="match status" value="1"/>
</dbReference>
<comment type="subcellular location">
    <subcellularLocation>
        <location evidence="1">Cell membrane</location>
        <topology evidence="1">Multi-pass membrane protein</topology>
    </subcellularLocation>
</comment>
<dbReference type="Proteomes" id="UP000006176">
    <property type="component" value="Chromosome"/>
</dbReference>
<evidence type="ECO:0000256" key="2">
    <source>
        <dbReference type="ARBA" id="ARBA00010065"/>
    </source>
</evidence>
<dbReference type="GO" id="GO:0016410">
    <property type="term" value="F:N-acyltransferase activity"/>
    <property type="evidence" value="ECO:0007669"/>
    <property type="project" value="InterPro"/>
</dbReference>
<dbReference type="InterPro" id="IPR003010">
    <property type="entry name" value="C-N_Hydrolase"/>
</dbReference>
<feature type="domain" description="CN hydrolase" evidence="11">
    <location>
        <begin position="196"/>
        <end position="408"/>
    </location>
</feature>
<keyword evidence="6 10" id="KW-0812">Transmembrane</keyword>
<evidence type="ECO:0000256" key="6">
    <source>
        <dbReference type="ARBA" id="ARBA00022692"/>
    </source>
</evidence>
<evidence type="ECO:0000256" key="4">
    <source>
        <dbReference type="ARBA" id="ARBA00022519"/>
    </source>
</evidence>
<gene>
    <name evidence="12" type="ordered locus">Sulba_1690</name>
</gene>
<evidence type="ECO:0000256" key="5">
    <source>
        <dbReference type="ARBA" id="ARBA00022679"/>
    </source>
</evidence>
<feature type="transmembrane region" description="Helical" evidence="10">
    <location>
        <begin position="83"/>
        <end position="103"/>
    </location>
</feature>
<dbReference type="InterPro" id="IPR036526">
    <property type="entry name" value="C-N_Hydrolase_sf"/>
</dbReference>
<keyword evidence="12" id="KW-0449">Lipoprotein</keyword>
<dbReference type="eggNOG" id="COG0815">
    <property type="taxonomic scope" value="Bacteria"/>
</dbReference>
<feature type="transmembrane region" description="Helical" evidence="10">
    <location>
        <begin position="110"/>
        <end position="128"/>
    </location>
</feature>
<dbReference type="InterPro" id="IPR004563">
    <property type="entry name" value="Apolipo_AcylTrfase"/>
</dbReference>
<sequence>MFDIYFTRIYIIKAFVIALFLCAFIYLSYFEIHSLALNTLFALLGFYFLLGENRVVWFWCGFFTGLLWFYWISFSFVYYDLAFLIPLIILGIALVYGVLFWLIAKMSASLYIQTPLLFGLSFIDPFGFNWLKLPLILLDTYFSTTPLAFASFLIALSLFKAFPKAYKAIALAPLCLAIAWQTPAPITPPLLDVALPSIHIPQSQRWDSAYQQEAIDVNFALIKEAIAHNKELIILPETAFPLYLNRAPKLIEALKSYSHSIAIVTGALTYEENQGFFNSSYFFDKGEMHIAHKIVLVPFGEEVPFPAFIVKLVNQLFFDGAQDYQKAKVPHDFMIKEMPFRSAICFEATTDTLFEGNPKQMIAISNNAWFSPSIEQTLQHLLLRYYAKKYQTVIYHSANSGKSGIILP</sequence>
<dbReference type="PANTHER" id="PTHR38686">
    <property type="entry name" value="APOLIPOPROTEIN N-ACYLTRANSFERASE"/>
    <property type="match status" value="1"/>
</dbReference>
<evidence type="ECO:0000259" key="11">
    <source>
        <dbReference type="PROSITE" id="PS50263"/>
    </source>
</evidence>
<organism evidence="12 13">
    <name type="scientific">Sulfurospirillum barnesii (strain ATCC 700032 / DSM 10660 / SES-3)</name>
    <dbReference type="NCBI Taxonomy" id="760154"/>
    <lineage>
        <taxon>Bacteria</taxon>
        <taxon>Pseudomonadati</taxon>
        <taxon>Campylobacterota</taxon>
        <taxon>Epsilonproteobacteria</taxon>
        <taxon>Campylobacterales</taxon>
        <taxon>Sulfurospirillaceae</taxon>
        <taxon>Sulfurospirillum</taxon>
    </lineage>
</organism>
<keyword evidence="4" id="KW-0997">Cell inner membrane</keyword>
<evidence type="ECO:0000256" key="1">
    <source>
        <dbReference type="ARBA" id="ARBA00004651"/>
    </source>
</evidence>
<evidence type="ECO:0000256" key="9">
    <source>
        <dbReference type="ARBA" id="ARBA00023315"/>
    </source>
</evidence>
<evidence type="ECO:0000256" key="3">
    <source>
        <dbReference type="ARBA" id="ARBA00022475"/>
    </source>
</evidence>
<dbReference type="HOGENOM" id="CLU_050649_0_0_7"/>
<keyword evidence="8 10" id="KW-0472">Membrane</keyword>
<comment type="similarity">
    <text evidence="2">Belongs to the CN hydrolase family. Apolipoprotein N-acyltransferase subfamily.</text>
</comment>
<dbReference type="GO" id="GO:0005886">
    <property type="term" value="C:plasma membrane"/>
    <property type="evidence" value="ECO:0007669"/>
    <property type="project" value="UniProtKB-SubCell"/>
</dbReference>
<dbReference type="STRING" id="760154.Sulba_1690"/>
<dbReference type="PANTHER" id="PTHR38686:SF1">
    <property type="entry name" value="APOLIPOPROTEIN N-ACYLTRANSFERASE"/>
    <property type="match status" value="1"/>
</dbReference>
<name>I3XYF4_SULBS</name>
<dbReference type="EMBL" id="CP003333">
    <property type="protein sequence ID" value="AFL68978.1"/>
    <property type="molecule type" value="Genomic_DNA"/>
</dbReference>
<dbReference type="KEGG" id="sba:Sulba_1690"/>
<keyword evidence="5 12" id="KW-0808">Transferase</keyword>
<keyword evidence="13" id="KW-1185">Reference proteome</keyword>
<dbReference type="InterPro" id="IPR059109">
    <property type="entry name" value="Lnt_membrane_dom"/>
</dbReference>
<dbReference type="GO" id="GO:0042158">
    <property type="term" value="P:lipoprotein biosynthetic process"/>
    <property type="evidence" value="ECO:0007669"/>
    <property type="project" value="InterPro"/>
</dbReference>
<dbReference type="PATRIC" id="fig|760154.4.peg.1691"/>
<feature type="transmembrane region" description="Helical" evidence="10">
    <location>
        <begin position="7"/>
        <end position="26"/>
    </location>
</feature>
<dbReference type="NCBIfam" id="TIGR00546">
    <property type="entry name" value="lnt"/>
    <property type="match status" value="1"/>
</dbReference>
<dbReference type="Pfam" id="PF26365">
    <property type="entry name" value="ApoNAT_membrane"/>
    <property type="match status" value="1"/>
</dbReference>
<keyword evidence="9 12" id="KW-0012">Acyltransferase</keyword>
<accession>I3XYF4</accession>
<evidence type="ECO:0000313" key="13">
    <source>
        <dbReference type="Proteomes" id="UP000006176"/>
    </source>
</evidence>
<evidence type="ECO:0000256" key="8">
    <source>
        <dbReference type="ARBA" id="ARBA00023136"/>
    </source>
</evidence>
<dbReference type="InterPro" id="IPR059110">
    <property type="entry name" value="Lnt_campylobact"/>
</dbReference>
<evidence type="ECO:0000256" key="10">
    <source>
        <dbReference type="SAM" id="Phobius"/>
    </source>
</evidence>
<evidence type="ECO:0000313" key="12">
    <source>
        <dbReference type="EMBL" id="AFL68978.1"/>
    </source>
</evidence>
<dbReference type="SUPFAM" id="SSF56317">
    <property type="entry name" value="Carbon-nitrogen hydrolase"/>
    <property type="match status" value="1"/>
</dbReference>
<feature type="transmembrane region" description="Helical" evidence="10">
    <location>
        <begin position="57"/>
        <end position="77"/>
    </location>
</feature>
<proteinExistence type="inferred from homology"/>
<dbReference type="NCBIfam" id="NF008934">
    <property type="entry name" value="PRK12291.1"/>
    <property type="match status" value="1"/>
</dbReference>
<keyword evidence="3" id="KW-1003">Cell membrane</keyword>
<dbReference type="PROSITE" id="PS50263">
    <property type="entry name" value="CN_HYDROLASE"/>
    <property type="match status" value="1"/>
</dbReference>
<evidence type="ECO:0000256" key="7">
    <source>
        <dbReference type="ARBA" id="ARBA00022989"/>
    </source>
</evidence>
<reference evidence="12 13" key="1">
    <citation type="submission" date="2012-06" db="EMBL/GenBank/DDBJ databases">
        <title>Complete sequence of Sulfurospirillum barnesii SES-3.</title>
        <authorList>
            <consortium name="US DOE Joint Genome Institute"/>
            <person name="Lucas S."/>
            <person name="Han J."/>
            <person name="Lapidus A."/>
            <person name="Cheng J.-F."/>
            <person name="Goodwin L."/>
            <person name="Pitluck S."/>
            <person name="Peters L."/>
            <person name="Ovchinnikova G."/>
            <person name="Lu M."/>
            <person name="Detter J.C."/>
            <person name="Han C."/>
            <person name="Tapia R."/>
            <person name="Land M."/>
            <person name="Hauser L."/>
            <person name="Kyrpides N."/>
            <person name="Ivanova N."/>
            <person name="Pagani I."/>
            <person name="Stolz J."/>
            <person name="Arkin A."/>
            <person name="Dehal P."/>
            <person name="Oremland R."/>
            <person name="Saltikov C."/>
            <person name="Basu P."/>
            <person name="Hollibaugh J."/>
            <person name="Newman D."/>
            <person name="Stolyar S."/>
            <person name="Hazen T."/>
            <person name="Woyke T."/>
        </authorList>
    </citation>
    <scope>NUCLEOTIDE SEQUENCE [LARGE SCALE GENOMIC DNA]</scope>
    <source>
        <strain evidence="13">ATCC 700032 / DSM 10660 / SES-3</strain>
    </source>
</reference>
<feature type="transmembrane region" description="Helical" evidence="10">
    <location>
        <begin position="140"/>
        <end position="159"/>
    </location>
</feature>
<protein>
    <submittedName>
        <fullName evidence="12">Apolipoprotein N-acyltransferase</fullName>
    </submittedName>
</protein>